<feature type="transmembrane region" description="Helical" evidence="7">
    <location>
        <begin position="218"/>
        <end position="236"/>
    </location>
</feature>
<dbReference type="GO" id="GO:0005886">
    <property type="term" value="C:plasma membrane"/>
    <property type="evidence" value="ECO:0007669"/>
    <property type="project" value="UniProtKB-SubCell"/>
</dbReference>
<evidence type="ECO:0000313" key="9">
    <source>
        <dbReference type="EMBL" id="OJG46411.1"/>
    </source>
</evidence>
<feature type="transmembrane region" description="Helical" evidence="7">
    <location>
        <begin position="47"/>
        <end position="65"/>
    </location>
</feature>
<dbReference type="PANTHER" id="PTHR47371:SF3">
    <property type="entry name" value="PHOSPHOGLYCEROL TRANSFERASE I"/>
    <property type="match status" value="1"/>
</dbReference>
<evidence type="ECO:0000256" key="2">
    <source>
        <dbReference type="ARBA" id="ARBA00004936"/>
    </source>
</evidence>
<comment type="subcellular location">
    <subcellularLocation>
        <location evidence="1">Cell membrane</location>
        <topology evidence="1">Multi-pass membrane protein</topology>
    </subcellularLocation>
</comment>
<dbReference type="EMBL" id="JXKQ01000002">
    <property type="protein sequence ID" value="OJG46411.1"/>
    <property type="molecule type" value="Genomic_DNA"/>
</dbReference>
<proteinExistence type="predicted"/>
<feature type="transmembrane region" description="Helical" evidence="7">
    <location>
        <begin position="110"/>
        <end position="128"/>
    </location>
</feature>
<evidence type="ECO:0000256" key="1">
    <source>
        <dbReference type="ARBA" id="ARBA00004651"/>
    </source>
</evidence>
<dbReference type="Proteomes" id="UP000182077">
    <property type="component" value="Unassembled WGS sequence"/>
</dbReference>
<dbReference type="InterPro" id="IPR050448">
    <property type="entry name" value="OpgB/LTA_synthase_biosynth"/>
</dbReference>
<comment type="caution">
    <text evidence="9">The sequence shown here is derived from an EMBL/GenBank/DDBJ whole genome shotgun (WGS) entry which is preliminary data.</text>
</comment>
<dbReference type="Gene3D" id="3.40.720.10">
    <property type="entry name" value="Alkaline Phosphatase, subunit A"/>
    <property type="match status" value="1"/>
</dbReference>
<feature type="domain" description="Sulfatase N-terminal" evidence="8">
    <location>
        <begin position="302"/>
        <end position="571"/>
    </location>
</feature>
<evidence type="ECO:0000256" key="4">
    <source>
        <dbReference type="ARBA" id="ARBA00022692"/>
    </source>
</evidence>
<feature type="transmembrane region" description="Helical" evidence="7">
    <location>
        <begin position="72"/>
        <end position="90"/>
    </location>
</feature>
<feature type="transmembrane region" description="Helical" evidence="7">
    <location>
        <begin position="135"/>
        <end position="154"/>
    </location>
</feature>
<evidence type="ECO:0000259" key="8">
    <source>
        <dbReference type="Pfam" id="PF00884"/>
    </source>
</evidence>
<organism evidence="9 10">
    <name type="scientific">Enterococcus hermanniensis</name>
    <dbReference type="NCBI Taxonomy" id="249189"/>
    <lineage>
        <taxon>Bacteria</taxon>
        <taxon>Bacillati</taxon>
        <taxon>Bacillota</taxon>
        <taxon>Bacilli</taxon>
        <taxon>Lactobacillales</taxon>
        <taxon>Enterococcaceae</taxon>
        <taxon>Enterococcus</taxon>
    </lineage>
</organism>
<dbReference type="InterPro" id="IPR000917">
    <property type="entry name" value="Sulfatase_N"/>
</dbReference>
<dbReference type="AlphaFoldDB" id="A0A1L8TQ10"/>
<evidence type="ECO:0000256" key="3">
    <source>
        <dbReference type="ARBA" id="ARBA00022475"/>
    </source>
</evidence>
<protein>
    <recommendedName>
        <fullName evidence="8">Sulfatase N-terminal domain-containing protein</fullName>
    </recommendedName>
</protein>
<dbReference type="PANTHER" id="PTHR47371">
    <property type="entry name" value="LIPOTEICHOIC ACID SYNTHASE"/>
    <property type="match status" value="1"/>
</dbReference>
<accession>A0A1L8TQ10</accession>
<evidence type="ECO:0000256" key="6">
    <source>
        <dbReference type="ARBA" id="ARBA00023136"/>
    </source>
</evidence>
<gene>
    <name evidence="9" type="ORF">RV04_GL000839</name>
</gene>
<sequence length="659" mass="74471">MSFIERSKLLKFNFSKKKLALIGMVVLILVIGWISNAEIAEETAQKNIFLLLLLMFLSVSLVFKFESIPIKISLFLKISGILFSVITIFLGIEQLASVSTKTLLFENHTAVLYGCYFIIGITALFFAISGSIPISIMGTAVIGCVFGIVNYYLLALRERPLLPEDINGVSTLKNIIAQYHFYLDHDIYEFILLLLCIALLSQFLIIKFTYVRVKSLTRIICFIFAILVPTTIYGRWNVHGVPVSINHFNMKKSMEQNGSLVNFAAVAATSGAKKPSGYSVTQLKKLSKNYSSESIDSSQVEPDVVVILGESWSNLTASKKIRTNQPVLPNLDSIGNTDMTRSGRLLVNGFGGGTSRSEFELFTGTNALYRLSESPYQSYQNKHIPNLVSNFRDQGYDTTALHTERKENWNRDSAYGDFGFTKFKDVDYFKNQPNSARKGSFMSDSVLYDETLNILNESENPQFIFCITMQTHGDYSSSNYHSKIKINEPEGTYPLAEQYLGLMNDSDQSINAFLEKLSQRKRPTAVLMFGDHTPKVETEFLSAAFEKKGKTGYYETFYKIWSNYKLASVDNVNASILSTNYLGAYFCATANIPLTGYQKYLVENAKEYPVLSISKTMDSRHRSIEYSKLENTPIIKNQSKLQYNLIFDQKNQISKFFTK</sequence>
<name>A0A1L8TQ10_9ENTE</name>
<keyword evidence="3" id="KW-1003">Cell membrane</keyword>
<dbReference type="OrthoDB" id="243547at2"/>
<evidence type="ECO:0000256" key="5">
    <source>
        <dbReference type="ARBA" id="ARBA00022989"/>
    </source>
</evidence>
<dbReference type="CDD" id="cd16015">
    <property type="entry name" value="LTA_synthase"/>
    <property type="match status" value="1"/>
</dbReference>
<keyword evidence="5 7" id="KW-1133">Transmembrane helix</keyword>
<feature type="transmembrane region" description="Helical" evidence="7">
    <location>
        <begin position="187"/>
        <end position="206"/>
    </location>
</feature>
<reference evidence="9 10" key="1">
    <citation type="submission" date="2014-12" db="EMBL/GenBank/DDBJ databases">
        <title>Draft genome sequences of 29 type strains of Enterococci.</title>
        <authorList>
            <person name="Zhong Z."/>
            <person name="Sun Z."/>
            <person name="Liu W."/>
            <person name="Zhang W."/>
            <person name="Zhang H."/>
        </authorList>
    </citation>
    <scope>NUCLEOTIDE SEQUENCE [LARGE SCALE GENOMIC DNA]</scope>
    <source>
        <strain evidence="9 10">DSM 17122</strain>
    </source>
</reference>
<evidence type="ECO:0000256" key="7">
    <source>
        <dbReference type="SAM" id="Phobius"/>
    </source>
</evidence>
<comment type="pathway">
    <text evidence="2">Cell wall biogenesis; lipoteichoic acid biosynthesis.</text>
</comment>
<keyword evidence="4 7" id="KW-0812">Transmembrane</keyword>
<dbReference type="SUPFAM" id="SSF53649">
    <property type="entry name" value="Alkaline phosphatase-like"/>
    <property type="match status" value="1"/>
</dbReference>
<dbReference type="Pfam" id="PF00884">
    <property type="entry name" value="Sulfatase"/>
    <property type="match status" value="1"/>
</dbReference>
<keyword evidence="6 7" id="KW-0472">Membrane</keyword>
<dbReference type="InterPro" id="IPR017850">
    <property type="entry name" value="Alkaline_phosphatase_core_sf"/>
</dbReference>
<dbReference type="STRING" id="249189.RV04_GL000839"/>
<keyword evidence="10" id="KW-1185">Reference proteome</keyword>
<evidence type="ECO:0000313" key="10">
    <source>
        <dbReference type="Proteomes" id="UP000182077"/>
    </source>
</evidence>